<dbReference type="KEGG" id="lbc:LACBIDRAFT_324775"/>
<organism evidence="2">
    <name type="scientific">Laccaria bicolor (strain S238N-H82 / ATCC MYA-4686)</name>
    <name type="common">Bicoloured deceiver</name>
    <name type="synonym">Laccaria laccata var. bicolor</name>
    <dbReference type="NCBI Taxonomy" id="486041"/>
    <lineage>
        <taxon>Eukaryota</taxon>
        <taxon>Fungi</taxon>
        <taxon>Dikarya</taxon>
        <taxon>Basidiomycota</taxon>
        <taxon>Agaricomycotina</taxon>
        <taxon>Agaricomycetes</taxon>
        <taxon>Agaricomycetidae</taxon>
        <taxon>Agaricales</taxon>
        <taxon>Agaricineae</taxon>
        <taxon>Hydnangiaceae</taxon>
        <taxon>Laccaria</taxon>
    </lineage>
</organism>
<dbReference type="EMBL" id="DS547096">
    <property type="protein sequence ID" value="EDR10838.1"/>
    <property type="molecule type" value="Genomic_DNA"/>
</dbReference>
<sequence length="125" mass="13856">MAARPKKLKKDWQALYFLLTARLPKLTVLGNTQPGHCGGHEFRNSPISHFVLKVQAEELVEDFLDDVTWNGGTDIAFSPVQRSEPVIGHQLNPNFIGIGGFGARGLPFLRRIQKIVPGLIGQWLG</sequence>
<dbReference type="HOGENOM" id="CLU_1992993_0_0_1"/>
<dbReference type="Proteomes" id="UP000001194">
    <property type="component" value="Unassembled WGS sequence"/>
</dbReference>
<accession>B0D303</accession>
<evidence type="ECO:0000313" key="2">
    <source>
        <dbReference type="Proteomes" id="UP000001194"/>
    </source>
</evidence>
<dbReference type="RefSeq" id="XP_001878139.1">
    <property type="nucleotide sequence ID" value="XM_001878104.1"/>
</dbReference>
<dbReference type="InParanoid" id="B0D303"/>
<protein>
    <submittedName>
        <fullName evidence="1">Predicted protein</fullName>
    </submittedName>
</protein>
<keyword evidence="2" id="KW-1185">Reference proteome</keyword>
<evidence type="ECO:0000313" key="1">
    <source>
        <dbReference type="EMBL" id="EDR10838.1"/>
    </source>
</evidence>
<gene>
    <name evidence="1" type="ORF">LACBIDRAFT_324775</name>
</gene>
<name>B0D303_LACBS</name>
<dbReference type="GeneID" id="6074124"/>
<dbReference type="AlphaFoldDB" id="B0D303"/>
<reference evidence="1 2" key="1">
    <citation type="journal article" date="2008" name="Nature">
        <title>The genome of Laccaria bicolor provides insights into mycorrhizal symbiosis.</title>
        <authorList>
            <person name="Martin F."/>
            <person name="Aerts A."/>
            <person name="Ahren D."/>
            <person name="Brun A."/>
            <person name="Danchin E.G.J."/>
            <person name="Duchaussoy F."/>
            <person name="Gibon J."/>
            <person name="Kohler A."/>
            <person name="Lindquist E."/>
            <person name="Pereda V."/>
            <person name="Salamov A."/>
            <person name="Shapiro H.J."/>
            <person name="Wuyts J."/>
            <person name="Blaudez D."/>
            <person name="Buee M."/>
            <person name="Brokstein P."/>
            <person name="Canbaeck B."/>
            <person name="Cohen D."/>
            <person name="Courty P.E."/>
            <person name="Coutinho P.M."/>
            <person name="Delaruelle C."/>
            <person name="Detter J.C."/>
            <person name="Deveau A."/>
            <person name="DiFazio S."/>
            <person name="Duplessis S."/>
            <person name="Fraissinet-Tachet L."/>
            <person name="Lucic E."/>
            <person name="Frey-Klett P."/>
            <person name="Fourrey C."/>
            <person name="Feussner I."/>
            <person name="Gay G."/>
            <person name="Grimwood J."/>
            <person name="Hoegger P.J."/>
            <person name="Jain P."/>
            <person name="Kilaru S."/>
            <person name="Labbe J."/>
            <person name="Lin Y.C."/>
            <person name="Legue V."/>
            <person name="Le Tacon F."/>
            <person name="Marmeisse R."/>
            <person name="Melayah D."/>
            <person name="Montanini B."/>
            <person name="Muratet M."/>
            <person name="Nehls U."/>
            <person name="Niculita-Hirzel H."/>
            <person name="Oudot-Le Secq M.P."/>
            <person name="Peter M."/>
            <person name="Quesneville H."/>
            <person name="Rajashekar B."/>
            <person name="Reich M."/>
            <person name="Rouhier N."/>
            <person name="Schmutz J."/>
            <person name="Yin T."/>
            <person name="Chalot M."/>
            <person name="Henrissat B."/>
            <person name="Kuees U."/>
            <person name="Lucas S."/>
            <person name="Van de Peer Y."/>
            <person name="Podila G.K."/>
            <person name="Polle A."/>
            <person name="Pukkila P.J."/>
            <person name="Richardson P.M."/>
            <person name="Rouze P."/>
            <person name="Sanders I.R."/>
            <person name="Stajich J.E."/>
            <person name="Tunlid A."/>
            <person name="Tuskan G."/>
            <person name="Grigoriev I.V."/>
        </authorList>
    </citation>
    <scope>NUCLEOTIDE SEQUENCE [LARGE SCALE GENOMIC DNA]</scope>
    <source>
        <strain evidence="2">S238N-H82 / ATCC MYA-4686</strain>
    </source>
</reference>
<proteinExistence type="predicted"/>